<dbReference type="EC" id="2.7.13.3" evidence="2"/>
<organism evidence="8 9">
    <name type="scientific">Pseudoduganella buxea</name>
    <dbReference type="NCBI Taxonomy" id="1949069"/>
    <lineage>
        <taxon>Bacteria</taxon>
        <taxon>Pseudomonadati</taxon>
        <taxon>Pseudomonadota</taxon>
        <taxon>Betaproteobacteria</taxon>
        <taxon>Burkholderiales</taxon>
        <taxon>Oxalobacteraceae</taxon>
        <taxon>Telluria group</taxon>
        <taxon>Pseudoduganella</taxon>
    </lineage>
</organism>
<sequence>MRIRSRLLLLILSILLPAFVIASCAVWYVYKEQRAAEVAGMSEAVHALALLADRELLAKEAMLRALATSPAMQQGDFRAFHGHARSLAPPADSTIVITDLAGRQLLNTRQPYGSTPPVGKSNLVARRAAAGPDATVVSDLFFSPVGKRHDVALQIPAPVAGQPRYYLSMGMAVERLAPLLAQQGVPPTWLMSLLDSRGTVIARSRDGARYIGRQVSPSLRAKMAAGPSGVHYGVTLDGTPTVAFYSRAPMSGWTVVLSVPSAEMRRPAIAAATGLGALILVALGVALAAARIFARRTAQPIEQLRRAAESLGRDEPVTAFTSGTMEADAVSAALADASKRIRDNTALLECRVAEAVAAAERAQRALLQGQKLEALGRLTAGIAHDFNNILQTLSGALQLIPLTTDRARVQALAATCQKAIARATKLTGQMRSFGTVQDARLALAQPDAVVQNMLPMLHSACPGSVRLELDIAEGLWPVMVDPLQMELALLNIVINARDAMPDGGSLYLGMHNETVERAPQGLSPGEYVRIELRDSGTGMSAETLARALEPFFTTKPVDKGTGLGLPQAYAFARQSGGTLVLASEPGAGTLVTIWLPRALGAEGSGEGAFAAPAAITGAATGPVLFVDDDPLVLATMVEALTVAGFEVTSATSGDEALAKLAAGCPVRHVVSDIVMPGLVDGVGLARIVAERYPDVRVVLATGHTERRVDLPGVRLLAKPYDIAQLFKALEEV</sequence>
<dbReference type="PRINTS" id="PR00344">
    <property type="entry name" value="BCTRLSENSOR"/>
</dbReference>
<protein>
    <recommendedName>
        <fullName evidence="2">histidine kinase</fullName>
        <ecNumber evidence="2">2.7.13.3</ecNumber>
    </recommendedName>
</protein>
<keyword evidence="5" id="KW-1133">Transmembrane helix</keyword>
<dbReference type="InterPro" id="IPR036890">
    <property type="entry name" value="HATPase_C_sf"/>
</dbReference>
<dbReference type="SUPFAM" id="SSF55874">
    <property type="entry name" value="ATPase domain of HSP90 chaperone/DNA topoisomerase II/histidine kinase"/>
    <property type="match status" value="1"/>
</dbReference>
<keyword evidence="3 4" id="KW-0597">Phosphoprotein</keyword>
<dbReference type="SMART" id="SM00388">
    <property type="entry name" value="HisKA"/>
    <property type="match status" value="1"/>
</dbReference>
<dbReference type="AlphaFoldDB" id="A0A6I3SWT2"/>
<dbReference type="PROSITE" id="PS50110">
    <property type="entry name" value="RESPONSE_REGULATORY"/>
    <property type="match status" value="1"/>
</dbReference>
<dbReference type="SUPFAM" id="SSF52172">
    <property type="entry name" value="CheY-like"/>
    <property type="match status" value="1"/>
</dbReference>
<dbReference type="EMBL" id="WNKZ01000033">
    <property type="protein sequence ID" value="MTV53680.1"/>
    <property type="molecule type" value="Genomic_DNA"/>
</dbReference>
<evidence type="ECO:0000256" key="5">
    <source>
        <dbReference type="SAM" id="Phobius"/>
    </source>
</evidence>
<keyword evidence="5" id="KW-0472">Membrane</keyword>
<comment type="catalytic activity">
    <reaction evidence="1">
        <text>ATP + protein L-histidine = ADP + protein N-phospho-L-histidine.</text>
        <dbReference type="EC" id="2.7.13.3"/>
    </reaction>
</comment>
<dbReference type="InterPro" id="IPR011006">
    <property type="entry name" value="CheY-like_superfamily"/>
</dbReference>
<dbReference type="PROSITE" id="PS50109">
    <property type="entry name" value="HIS_KIN"/>
    <property type="match status" value="1"/>
</dbReference>
<feature type="domain" description="Histidine kinase" evidence="6">
    <location>
        <begin position="381"/>
        <end position="599"/>
    </location>
</feature>
<dbReference type="Pfam" id="PF02518">
    <property type="entry name" value="HATPase_c"/>
    <property type="match status" value="1"/>
</dbReference>
<dbReference type="Proteomes" id="UP000430634">
    <property type="component" value="Unassembled WGS sequence"/>
</dbReference>
<feature type="transmembrane region" description="Helical" evidence="5">
    <location>
        <begin position="268"/>
        <end position="290"/>
    </location>
</feature>
<dbReference type="InterPro" id="IPR003594">
    <property type="entry name" value="HATPase_dom"/>
</dbReference>
<dbReference type="PANTHER" id="PTHR43065:SF49">
    <property type="entry name" value="HISTIDINE KINASE"/>
    <property type="match status" value="1"/>
</dbReference>
<dbReference type="Gene3D" id="3.30.565.10">
    <property type="entry name" value="Histidine kinase-like ATPase, C-terminal domain"/>
    <property type="match status" value="1"/>
</dbReference>
<dbReference type="InterPro" id="IPR004358">
    <property type="entry name" value="Sig_transdc_His_kin-like_C"/>
</dbReference>
<evidence type="ECO:0000256" key="3">
    <source>
        <dbReference type="ARBA" id="ARBA00022553"/>
    </source>
</evidence>
<dbReference type="CDD" id="cd18774">
    <property type="entry name" value="PDC2_HK_sensor"/>
    <property type="match status" value="1"/>
</dbReference>
<keyword evidence="5" id="KW-0812">Transmembrane</keyword>
<proteinExistence type="predicted"/>
<gene>
    <name evidence="8" type="ORF">GM672_13175</name>
</gene>
<dbReference type="PROSITE" id="PS51257">
    <property type="entry name" value="PROKAR_LIPOPROTEIN"/>
    <property type="match status" value="1"/>
</dbReference>
<dbReference type="Gene3D" id="1.10.287.130">
    <property type="match status" value="1"/>
</dbReference>
<accession>A0A6I3SWT2</accession>
<dbReference type="SUPFAM" id="SSF47384">
    <property type="entry name" value="Homodimeric domain of signal transducing histidine kinase"/>
    <property type="match status" value="1"/>
</dbReference>
<dbReference type="InterPro" id="IPR001789">
    <property type="entry name" value="Sig_transdc_resp-reg_receiver"/>
</dbReference>
<dbReference type="Pfam" id="PF00072">
    <property type="entry name" value="Response_reg"/>
    <property type="match status" value="1"/>
</dbReference>
<evidence type="ECO:0000259" key="7">
    <source>
        <dbReference type="PROSITE" id="PS50110"/>
    </source>
</evidence>
<feature type="domain" description="Response regulatory" evidence="7">
    <location>
        <begin position="622"/>
        <end position="732"/>
    </location>
</feature>
<evidence type="ECO:0000313" key="9">
    <source>
        <dbReference type="Proteomes" id="UP000430634"/>
    </source>
</evidence>
<dbReference type="RefSeq" id="WP_155470985.1">
    <property type="nucleotide sequence ID" value="NZ_BMKG01000001.1"/>
</dbReference>
<dbReference type="SMART" id="SM00448">
    <property type="entry name" value="REC"/>
    <property type="match status" value="1"/>
</dbReference>
<dbReference type="SMART" id="SM00387">
    <property type="entry name" value="HATPase_c"/>
    <property type="match status" value="1"/>
</dbReference>
<dbReference type="Gene3D" id="3.40.50.2300">
    <property type="match status" value="1"/>
</dbReference>
<evidence type="ECO:0000313" key="8">
    <source>
        <dbReference type="EMBL" id="MTV53680.1"/>
    </source>
</evidence>
<dbReference type="OrthoDB" id="9177042at2"/>
<dbReference type="InterPro" id="IPR036097">
    <property type="entry name" value="HisK_dim/P_sf"/>
</dbReference>
<dbReference type="PANTHER" id="PTHR43065">
    <property type="entry name" value="SENSOR HISTIDINE KINASE"/>
    <property type="match status" value="1"/>
</dbReference>
<dbReference type="InterPro" id="IPR003661">
    <property type="entry name" value="HisK_dim/P_dom"/>
</dbReference>
<evidence type="ECO:0000259" key="6">
    <source>
        <dbReference type="PROSITE" id="PS50109"/>
    </source>
</evidence>
<dbReference type="Gene3D" id="3.30.450.20">
    <property type="entry name" value="PAS domain"/>
    <property type="match status" value="1"/>
</dbReference>
<feature type="modified residue" description="4-aspartylphosphate" evidence="4">
    <location>
        <position position="672"/>
    </location>
</feature>
<dbReference type="InterPro" id="IPR005467">
    <property type="entry name" value="His_kinase_dom"/>
</dbReference>
<dbReference type="GO" id="GO:0000155">
    <property type="term" value="F:phosphorelay sensor kinase activity"/>
    <property type="evidence" value="ECO:0007669"/>
    <property type="project" value="InterPro"/>
</dbReference>
<reference evidence="8 9" key="1">
    <citation type="submission" date="2019-11" db="EMBL/GenBank/DDBJ databases">
        <title>Type strains purchased from KCTC, JCM and DSMZ.</title>
        <authorList>
            <person name="Lu H."/>
        </authorList>
    </citation>
    <scope>NUCLEOTIDE SEQUENCE [LARGE SCALE GENOMIC DNA]</scope>
    <source>
        <strain evidence="8 9">KCTC 52429</strain>
    </source>
</reference>
<comment type="caution">
    <text evidence="8">The sequence shown here is derived from an EMBL/GenBank/DDBJ whole genome shotgun (WGS) entry which is preliminary data.</text>
</comment>
<evidence type="ECO:0000256" key="2">
    <source>
        <dbReference type="ARBA" id="ARBA00012438"/>
    </source>
</evidence>
<evidence type="ECO:0000256" key="4">
    <source>
        <dbReference type="PROSITE-ProRule" id="PRU00169"/>
    </source>
</evidence>
<name>A0A6I3SWT2_9BURK</name>
<evidence type="ECO:0000256" key="1">
    <source>
        <dbReference type="ARBA" id="ARBA00000085"/>
    </source>
</evidence>